<evidence type="ECO:0000256" key="1">
    <source>
        <dbReference type="SAM" id="Coils"/>
    </source>
</evidence>
<keyword evidence="1" id="KW-0175">Coiled coil</keyword>
<organism evidence="3 4">
    <name type="scientific">Weissella ceti</name>
    <dbReference type="NCBI Taxonomy" id="759620"/>
    <lineage>
        <taxon>Bacteria</taxon>
        <taxon>Bacillati</taxon>
        <taxon>Bacillota</taxon>
        <taxon>Bacilli</taxon>
        <taxon>Lactobacillales</taxon>
        <taxon>Lactobacillaceae</taxon>
        <taxon>Weissella</taxon>
    </lineage>
</organism>
<evidence type="ECO:0000313" key="3">
    <source>
        <dbReference type="EMBL" id="MCW0953199.1"/>
    </source>
</evidence>
<sequence length="568" mass="65156">MADLTYWQKRHLKTKQKALKNAENYEEDYQKRLKKAQREIEQEIQAWVGKYATEDGDLTPQGANKILKGQDKKTWNNTLDEWERKSLEGGYDQELNLEYYRSRVSRLQALEGQISNIMAEHTAPEVERMKEQLSSTYKETYHQTTYNTQQQTNNFSGDFAKLNSDQLAKVVSKPWAGSNFSKRLWGNMTQQLPNKLAKTLSRGVLLGHGVDRMVKDSRVVFKNASSRDIHRLITTEFAHIAEQATLDSYHDTGIEKYEYMATLESRTCDYCRGLDGKVFDTKKQETGVNYPPMHPHCRCTTAPWFAELGDDVVEENLDVNEDENDVVFGENVEKLLSDEQTSIYKGMLNNAPDDIQALFKRQNEHLVLGDASYNGTANFNATRNSVLMNVSEDLKGSTIDNAGNTFFHEFAHQIDAKNGFVSMKAKLRDTMVEDWKTYTSDYKKTLSAEYKKIGKEEFQEKHDLSSMWSNKTLKKADADEIMWKELKSLPLKERASISDWLEYPLKKDSPLGAGHGAAYHHRGYDATSLEIFAEITSARVTNPEALKVMKKLFPDTIKAYNEILKELI</sequence>
<dbReference type="Proteomes" id="UP001526225">
    <property type="component" value="Unassembled WGS sequence"/>
</dbReference>
<protein>
    <submittedName>
        <fullName evidence="3">Minor capsid protein</fullName>
    </submittedName>
</protein>
<dbReference type="RefSeq" id="WP_213409620.1">
    <property type="nucleotide sequence ID" value="NZ_CP074441.1"/>
</dbReference>
<dbReference type="EMBL" id="JAOZFE010000003">
    <property type="protein sequence ID" value="MCW0953199.1"/>
    <property type="molecule type" value="Genomic_DNA"/>
</dbReference>
<dbReference type="Pfam" id="PF04233">
    <property type="entry name" value="Phage_Mu_F"/>
    <property type="match status" value="1"/>
</dbReference>
<dbReference type="NCBIfam" id="TIGR01641">
    <property type="entry name" value="phageSPP1_gp7"/>
    <property type="match status" value="1"/>
</dbReference>
<name>A0ABT3E4N7_9LACO</name>
<accession>A0ABT3E4N7</accession>
<feature type="coiled-coil region" evidence="1">
    <location>
        <begin position="8"/>
        <end position="46"/>
    </location>
</feature>
<feature type="domain" description="Phage head morphogenesis" evidence="2">
    <location>
        <begin position="195"/>
        <end position="301"/>
    </location>
</feature>
<gene>
    <name evidence="3" type="ORF">OIT44_03810</name>
</gene>
<proteinExistence type="predicted"/>
<evidence type="ECO:0000313" key="4">
    <source>
        <dbReference type="Proteomes" id="UP001526225"/>
    </source>
</evidence>
<dbReference type="InterPro" id="IPR006528">
    <property type="entry name" value="Phage_head_morphogenesis_dom"/>
</dbReference>
<comment type="caution">
    <text evidence="3">The sequence shown here is derived from an EMBL/GenBank/DDBJ whole genome shotgun (WGS) entry which is preliminary data.</text>
</comment>
<reference evidence="3 4" key="1">
    <citation type="submission" date="2022-10" db="EMBL/GenBank/DDBJ databases">
        <title>Weissella fermenti sp. nov., isolated from fermented cabbage.</title>
        <authorList>
            <person name="Lee J.K."/>
            <person name="Baek J.H."/>
            <person name="Choi D.G."/>
            <person name="Kim J.M."/>
            <person name="Jeon C.O."/>
        </authorList>
    </citation>
    <scope>NUCLEOTIDE SEQUENCE [LARGE SCALE GENOMIC DNA]</scope>
    <source>
        <strain evidence="3 4">KACC 18534</strain>
    </source>
</reference>
<evidence type="ECO:0000259" key="2">
    <source>
        <dbReference type="Pfam" id="PF04233"/>
    </source>
</evidence>
<keyword evidence="4" id="KW-1185">Reference proteome</keyword>